<proteinExistence type="predicted"/>
<organism evidence="1 2">
    <name type="scientific">Candidatus Amesbacteria bacterium GW2011_GWC1_48_10</name>
    <dbReference type="NCBI Taxonomy" id="1618365"/>
    <lineage>
        <taxon>Bacteria</taxon>
        <taxon>Candidatus Amesiibacteriota</taxon>
    </lineage>
</organism>
<comment type="caution">
    <text evidence="1">The sequence shown here is derived from an EMBL/GenBank/DDBJ whole genome shotgun (WGS) entry which is preliminary data.</text>
</comment>
<gene>
    <name evidence="1" type="ORF">UY22_C0050G0002</name>
</gene>
<name>A0A0G1U9C9_9BACT</name>
<sequence length="95" mass="10765">MDSAVINLRTDPKLKRAAMQTARELGFSLSALVNAYLKNLIKTRTIHVSDSEEPSEYLIKALREAEEERKRGAYYSFDSTDKALKFLDKVIAGKK</sequence>
<evidence type="ECO:0000313" key="1">
    <source>
        <dbReference type="EMBL" id="KKU90727.1"/>
    </source>
</evidence>
<reference evidence="1 2" key="1">
    <citation type="journal article" date="2015" name="Nature">
        <title>rRNA introns, odd ribosomes, and small enigmatic genomes across a large radiation of phyla.</title>
        <authorList>
            <person name="Brown C.T."/>
            <person name="Hug L.A."/>
            <person name="Thomas B.C."/>
            <person name="Sharon I."/>
            <person name="Castelle C.J."/>
            <person name="Singh A."/>
            <person name="Wilkins M.J."/>
            <person name="Williams K.H."/>
            <person name="Banfield J.F."/>
        </authorList>
    </citation>
    <scope>NUCLEOTIDE SEQUENCE [LARGE SCALE GENOMIC DNA]</scope>
</reference>
<dbReference type="Pfam" id="PF04221">
    <property type="entry name" value="RelB"/>
    <property type="match status" value="1"/>
</dbReference>
<dbReference type="AlphaFoldDB" id="A0A0G1U9C9"/>
<dbReference type="InterPro" id="IPR007337">
    <property type="entry name" value="RelB/DinJ"/>
</dbReference>
<dbReference type="InterPro" id="IPR013321">
    <property type="entry name" value="Arc_rbn_hlx_hlx"/>
</dbReference>
<dbReference type="EMBL" id="LCPE01000050">
    <property type="protein sequence ID" value="KKU90727.1"/>
    <property type="molecule type" value="Genomic_DNA"/>
</dbReference>
<evidence type="ECO:0000313" key="2">
    <source>
        <dbReference type="Proteomes" id="UP000034877"/>
    </source>
</evidence>
<dbReference type="GO" id="GO:0006355">
    <property type="term" value="P:regulation of DNA-templated transcription"/>
    <property type="evidence" value="ECO:0007669"/>
    <property type="project" value="InterPro"/>
</dbReference>
<protein>
    <submittedName>
        <fullName evidence="1">Uncharacterized protein</fullName>
    </submittedName>
</protein>
<dbReference type="Proteomes" id="UP000034877">
    <property type="component" value="Unassembled WGS sequence"/>
</dbReference>
<accession>A0A0G1U9C9</accession>
<dbReference type="Gene3D" id="1.10.1220.10">
    <property type="entry name" value="Met repressor-like"/>
    <property type="match status" value="1"/>
</dbReference>